<accession>A0ABM8HAC9</accession>
<proteinExistence type="predicted"/>
<dbReference type="EMBL" id="AP027735">
    <property type="protein sequence ID" value="BDZ57867.1"/>
    <property type="molecule type" value="Genomic_DNA"/>
</dbReference>
<sequence>MTDAKLCPRCGGEWLWSFTFQHRVTCPLLAQEDVTKIDDSTKLRTRSAFARHATDAELELAAVWEPAAALALDGSTQTGAETTVRGTPRSCSGSSCSRRPAPPTPSTRDATRR</sequence>
<organism evidence="2 3">
    <name type="scientific">Barrientosiimonas endolithica</name>
    <dbReference type="NCBI Taxonomy" id="1535208"/>
    <lineage>
        <taxon>Bacteria</taxon>
        <taxon>Bacillati</taxon>
        <taxon>Actinomycetota</taxon>
        <taxon>Actinomycetes</taxon>
        <taxon>Micrococcales</taxon>
        <taxon>Dermacoccaceae</taxon>
        <taxon>Barrientosiimonas</taxon>
    </lineage>
</organism>
<evidence type="ECO:0000313" key="2">
    <source>
        <dbReference type="EMBL" id="BDZ57867.1"/>
    </source>
</evidence>
<evidence type="ECO:0000313" key="3">
    <source>
        <dbReference type="Proteomes" id="UP001321421"/>
    </source>
</evidence>
<dbReference type="Proteomes" id="UP001321421">
    <property type="component" value="Chromosome"/>
</dbReference>
<name>A0ABM8HAC9_9MICO</name>
<evidence type="ECO:0000256" key="1">
    <source>
        <dbReference type="SAM" id="MobiDB-lite"/>
    </source>
</evidence>
<reference evidence="3" key="1">
    <citation type="journal article" date="2019" name="Int. J. Syst. Evol. Microbiol.">
        <title>The Global Catalogue of Microorganisms (GCM) 10K type strain sequencing project: providing services to taxonomists for standard genome sequencing and annotation.</title>
        <authorList>
            <consortium name="The Broad Institute Genomics Platform"/>
            <consortium name="The Broad Institute Genome Sequencing Center for Infectious Disease"/>
            <person name="Wu L."/>
            <person name="Ma J."/>
        </authorList>
    </citation>
    <scope>NUCLEOTIDE SEQUENCE [LARGE SCALE GENOMIC DNA]</scope>
    <source>
        <strain evidence="3">NBRC 110608</strain>
    </source>
</reference>
<keyword evidence="3" id="KW-1185">Reference proteome</keyword>
<protein>
    <submittedName>
        <fullName evidence="2">Uncharacterized protein</fullName>
    </submittedName>
</protein>
<feature type="compositionally biased region" description="Low complexity" evidence="1">
    <location>
        <begin position="85"/>
        <end position="99"/>
    </location>
</feature>
<gene>
    <name evidence="2" type="ORF">GCM10025872_15240</name>
</gene>
<dbReference type="RefSeq" id="WP_289232744.1">
    <property type="nucleotide sequence ID" value="NZ_AP027735.1"/>
</dbReference>
<feature type="region of interest" description="Disordered" evidence="1">
    <location>
        <begin position="74"/>
        <end position="113"/>
    </location>
</feature>